<evidence type="ECO:0000313" key="2">
    <source>
        <dbReference type="Proteomes" id="UP000499080"/>
    </source>
</evidence>
<dbReference type="EMBL" id="BGPR01024999">
    <property type="protein sequence ID" value="GBN93549.1"/>
    <property type="molecule type" value="Genomic_DNA"/>
</dbReference>
<keyword evidence="2" id="KW-1185">Reference proteome</keyword>
<dbReference type="Proteomes" id="UP000499080">
    <property type="component" value="Unassembled WGS sequence"/>
</dbReference>
<proteinExistence type="predicted"/>
<comment type="caution">
    <text evidence="1">The sequence shown here is derived from an EMBL/GenBank/DDBJ whole genome shotgun (WGS) entry which is preliminary data.</text>
</comment>
<evidence type="ECO:0000313" key="1">
    <source>
        <dbReference type="EMBL" id="GBN93549.1"/>
    </source>
</evidence>
<reference evidence="1 2" key="1">
    <citation type="journal article" date="2019" name="Sci. Rep.">
        <title>Orb-weaving spider Araneus ventricosus genome elucidates the spidroin gene catalogue.</title>
        <authorList>
            <person name="Kono N."/>
            <person name="Nakamura H."/>
            <person name="Ohtoshi R."/>
            <person name="Moran D.A.P."/>
            <person name="Shinohara A."/>
            <person name="Yoshida Y."/>
            <person name="Fujiwara M."/>
            <person name="Mori M."/>
            <person name="Tomita M."/>
            <person name="Arakawa K."/>
        </authorList>
    </citation>
    <scope>NUCLEOTIDE SEQUENCE [LARGE SCALE GENOMIC DNA]</scope>
</reference>
<name>A0A4Y2T298_ARAVE</name>
<sequence length="113" mass="12440">MVVCSSGIVTSSLSFPAQFNSLSARRLYAFQACLQLFMFSFGEKGVSPRRPKRMSQGNLGVRSESFSAEVHPVADFPYFVLGSFRVLPAIPCTVFRRRLGTKLIPIKSLTGST</sequence>
<dbReference type="AlphaFoldDB" id="A0A4Y2T298"/>
<organism evidence="1 2">
    <name type="scientific">Araneus ventricosus</name>
    <name type="common">Orbweaver spider</name>
    <name type="synonym">Epeira ventricosa</name>
    <dbReference type="NCBI Taxonomy" id="182803"/>
    <lineage>
        <taxon>Eukaryota</taxon>
        <taxon>Metazoa</taxon>
        <taxon>Ecdysozoa</taxon>
        <taxon>Arthropoda</taxon>
        <taxon>Chelicerata</taxon>
        <taxon>Arachnida</taxon>
        <taxon>Araneae</taxon>
        <taxon>Araneomorphae</taxon>
        <taxon>Entelegynae</taxon>
        <taxon>Araneoidea</taxon>
        <taxon>Araneidae</taxon>
        <taxon>Araneus</taxon>
    </lineage>
</organism>
<gene>
    <name evidence="1" type="ORF">AVEN_203966_1</name>
</gene>
<protein>
    <submittedName>
        <fullName evidence="1">Uncharacterized protein</fullName>
    </submittedName>
</protein>
<accession>A0A4Y2T298</accession>